<dbReference type="GO" id="GO:0030154">
    <property type="term" value="P:cell differentiation"/>
    <property type="evidence" value="ECO:0007669"/>
    <property type="project" value="UniProtKB-ARBA"/>
</dbReference>
<gene>
    <name evidence="27" type="primary">ptk2aa</name>
</gene>
<dbReference type="Gene3D" id="1.20.5.540">
    <property type="entry name" value="Single helix bin"/>
    <property type="match status" value="1"/>
</dbReference>
<evidence type="ECO:0000256" key="2">
    <source>
        <dbReference type="ARBA" id="ARBA00004246"/>
    </source>
</evidence>
<evidence type="ECO:0000256" key="16">
    <source>
        <dbReference type="ARBA" id="ARBA00023212"/>
    </source>
</evidence>
<dbReference type="EC" id="2.7.10.2" evidence="4"/>
<evidence type="ECO:0000256" key="8">
    <source>
        <dbReference type="ARBA" id="ARBA00022553"/>
    </source>
</evidence>
<dbReference type="GO" id="GO:0005886">
    <property type="term" value="C:plasma membrane"/>
    <property type="evidence" value="ECO:0007669"/>
    <property type="project" value="UniProtKB-SubCell"/>
</dbReference>
<dbReference type="Pfam" id="PF00373">
    <property type="entry name" value="FERM_M"/>
    <property type="match status" value="1"/>
</dbReference>
<evidence type="ECO:0000256" key="22">
    <source>
        <dbReference type="PROSITE-ProRule" id="PRU10141"/>
    </source>
</evidence>
<feature type="transmembrane region" description="Helical" evidence="24">
    <location>
        <begin position="330"/>
        <end position="348"/>
    </location>
</feature>
<dbReference type="InterPro" id="IPR041784">
    <property type="entry name" value="FAK1/PYK2_FERM_C"/>
</dbReference>
<dbReference type="InterPro" id="IPR041390">
    <property type="entry name" value="FADK_N"/>
</dbReference>
<dbReference type="Gene3D" id="2.30.29.30">
    <property type="entry name" value="Pleckstrin-homology domain (PH domain)/Phosphotyrosine-binding domain (PTB)"/>
    <property type="match status" value="1"/>
</dbReference>
<dbReference type="InterPro" id="IPR014352">
    <property type="entry name" value="FERM/acyl-CoA-bd_prot_sf"/>
</dbReference>
<dbReference type="FunFam" id="1.20.80.10:FF:000004">
    <property type="entry name" value="Protein-tyrosine kinase 2-beta isoform 1"/>
    <property type="match status" value="1"/>
</dbReference>
<feature type="transmembrane region" description="Helical" evidence="24">
    <location>
        <begin position="369"/>
        <end position="395"/>
    </location>
</feature>
<proteinExistence type="predicted"/>
<keyword evidence="10 22" id="KW-0547">Nucleotide-binding</keyword>
<keyword evidence="17" id="KW-0966">Cell projection</keyword>
<dbReference type="PROSITE" id="PS00109">
    <property type="entry name" value="PROTEIN_KINASE_TYR"/>
    <property type="match status" value="1"/>
</dbReference>
<keyword evidence="14 24" id="KW-0472">Membrane</keyword>
<dbReference type="InterPro" id="IPR011993">
    <property type="entry name" value="PH-like_dom_sf"/>
</dbReference>
<dbReference type="InterPro" id="IPR000719">
    <property type="entry name" value="Prot_kinase_dom"/>
</dbReference>
<keyword evidence="24" id="KW-0812">Transmembrane</keyword>
<dbReference type="InterPro" id="IPR001245">
    <property type="entry name" value="Ser-Thr/Tyr_kinase_cat_dom"/>
</dbReference>
<dbReference type="InterPro" id="IPR011009">
    <property type="entry name" value="Kinase-like_dom_sf"/>
</dbReference>
<evidence type="ECO:0000313" key="28">
    <source>
        <dbReference type="Proteomes" id="UP000694558"/>
    </source>
</evidence>
<dbReference type="CDD" id="cd13190">
    <property type="entry name" value="FERM_C_FAK1"/>
    <property type="match status" value="1"/>
</dbReference>
<name>A0A8D3CLF1_SCOMX</name>
<sequence>MATAYLDPNLNHTLLGGAKSRLSAGGSDRTIAGSVDRVLKVFHHFETNTENSCWSSNIRYGDATDVRGIIQKILDIHKVRWTSCFGLRLSNSQCGDQVHWLHPDMGVSPVREKFEQARPNEEWRYELRIRYLPKGFMQQFTEDKPTLNYFYHQVKNDYMTEIGDKLEQDVALKLGCLEIRRFFKEMRGNALDKKSNYELLDICCCYDLDKVTLSVSSSLQAKTLRKLIQQTFKQVANLNDEQCILKFLEILAPVYRYDKECFKCALGSSWVIQVELAIGPEEGISYLTDKGSTPTHLANFNQVQSIQYSSMEEKDRKGMLQLHVAGAAEVLQACLSVFLFFYCARLTVRIRDPSCLSGRMLSRATCARLFCLCCFRRVCVCVCFLNCLHVVLILISLHLCMCDVSETDDYAEIVDEEDTYTMPSMSYGVVEARDYEIQRDRIELGRCIGEGQFGDVHQGVYNSPDKPALPVAIKTCKNCTSDSVREKFLQEACKTTVDISFVSTLKTMSLNTTSLCFCTSFSLCLQLRSFLQVRKYSLDLASLILFAYQLSTALAYLESKRFVHRDIAARNVLVSSVDCVMLGDFGLSRYMEDSSYYKASKGKLPIKWMAPESINFRRFTSASDVWMFGVCMWEILMYGIKPFQGVKNNDVIGRIENGERLAMPPQCPPTLYSLMTKCWSYDPSKRPRFTELKTQLSTILEEEKLQQEERLRMEMRRQVTVSWDSGGSDEAPPKPSRPGYPSPRSSEGFFTSPQHNHFPVRKKLQECLFKRPCFLQDSGCVGHALMEERLMMQQQQMEDDQRWLEQEESFMVITLMQTQKYSYSNTIKHVAPPKKPPRPGAPGHLGNLASLCPVDSYNEGVKLQPQEISPPPTANLDRSNDKVYENVTGLVKAVIEMSNRIQPAAPEEYVPMVKEVGLALRTLLATVDETLPVLPASTHREIEMAQKLLNSDLAELIAKMKLAQQYVMTSLQKDYKKQMLMAAHALAVDAKNLLDVIDQSRLKMITQTRPH</sequence>
<dbReference type="SUPFAM" id="SSF56112">
    <property type="entry name" value="Protein kinase-like (PK-like)"/>
    <property type="match status" value="1"/>
</dbReference>
<feature type="binding site" evidence="22">
    <location>
        <position position="474"/>
    </location>
    <ligand>
        <name>ATP</name>
        <dbReference type="ChEBI" id="CHEBI:30616"/>
    </ligand>
</feature>
<dbReference type="PROSITE" id="PS50011">
    <property type="entry name" value="PROTEIN_KINASE_DOM"/>
    <property type="match status" value="1"/>
</dbReference>
<keyword evidence="8" id="KW-0597">Phosphoprotein</keyword>
<reference evidence="27" key="2">
    <citation type="submission" date="2025-08" db="UniProtKB">
        <authorList>
            <consortium name="Ensembl"/>
        </authorList>
    </citation>
    <scope>IDENTIFICATION</scope>
</reference>
<evidence type="ECO:0000256" key="10">
    <source>
        <dbReference type="ARBA" id="ARBA00022741"/>
    </source>
</evidence>
<feature type="region of interest" description="Disordered" evidence="23">
    <location>
        <begin position="721"/>
        <end position="754"/>
    </location>
</feature>
<evidence type="ECO:0000259" key="26">
    <source>
        <dbReference type="PROSITE" id="PS50057"/>
    </source>
</evidence>
<protein>
    <recommendedName>
        <fullName evidence="18">Focal adhesion kinase 1</fullName>
        <ecNumber evidence="4">2.7.10.2</ecNumber>
    </recommendedName>
    <alternativeName>
        <fullName evidence="19">Protein-tyrosine kinase 2</fullName>
    </alternativeName>
    <alternativeName>
        <fullName evidence="20">pp125FAK</fullName>
    </alternativeName>
</protein>
<evidence type="ECO:0000256" key="11">
    <source>
        <dbReference type="ARBA" id="ARBA00022777"/>
    </source>
</evidence>
<dbReference type="InterPro" id="IPR008266">
    <property type="entry name" value="Tyr_kinase_AS"/>
</dbReference>
<evidence type="ECO:0000256" key="7">
    <source>
        <dbReference type="ARBA" id="ARBA00022490"/>
    </source>
</evidence>
<evidence type="ECO:0000256" key="14">
    <source>
        <dbReference type="ARBA" id="ARBA00023136"/>
    </source>
</evidence>
<keyword evidence="13" id="KW-0965">Cell junction</keyword>
<evidence type="ECO:0000256" key="1">
    <source>
        <dbReference type="ARBA" id="ARBA00004120"/>
    </source>
</evidence>
<keyword evidence="11" id="KW-0418">Kinase</keyword>
<dbReference type="GO" id="GO:0005925">
    <property type="term" value="C:focal adhesion"/>
    <property type="evidence" value="ECO:0007669"/>
    <property type="project" value="UniProtKB-SubCell"/>
</dbReference>
<dbReference type="Pfam" id="PF03623">
    <property type="entry name" value="Focal_AT"/>
    <property type="match status" value="1"/>
</dbReference>
<evidence type="ECO:0000256" key="3">
    <source>
        <dbReference type="ARBA" id="ARBA00004413"/>
    </source>
</evidence>
<evidence type="ECO:0000256" key="13">
    <source>
        <dbReference type="ARBA" id="ARBA00022949"/>
    </source>
</evidence>
<dbReference type="AlphaFoldDB" id="A0A8D3CLF1"/>
<evidence type="ECO:0000256" key="18">
    <source>
        <dbReference type="ARBA" id="ARBA00039644"/>
    </source>
</evidence>
<comment type="subcellular location">
    <subcellularLocation>
        <location evidence="2">Cell junction</location>
        <location evidence="2">Focal adhesion</location>
    </subcellularLocation>
    <subcellularLocation>
        <location evidence="3">Cell membrane</location>
        <topology evidence="3">Peripheral membrane protein</topology>
        <orientation evidence="3">Cytoplasmic side</orientation>
    </subcellularLocation>
    <subcellularLocation>
        <location evidence="1">Cytoplasm</location>
        <location evidence="1">Cytoskeleton</location>
        <location evidence="1">Cilium basal body</location>
    </subcellularLocation>
</comment>
<evidence type="ECO:0000256" key="15">
    <source>
        <dbReference type="ARBA" id="ARBA00023137"/>
    </source>
</evidence>
<dbReference type="GO" id="GO:0007172">
    <property type="term" value="P:signal complex assembly"/>
    <property type="evidence" value="ECO:0007669"/>
    <property type="project" value="InterPro"/>
</dbReference>
<feature type="domain" description="FERM" evidence="26">
    <location>
        <begin position="37"/>
        <end position="365"/>
    </location>
</feature>
<dbReference type="FunFam" id="1.20.120.330:FF:000001">
    <property type="entry name" value="focal adhesion kinase 1 isoform X1"/>
    <property type="match status" value="1"/>
</dbReference>
<reference evidence="27" key="1">
    <citation type="submission" date="2023-05" db="EMBL/GenBank/DDBJ databases">
        <title>High-quality long-read genome of Scophthalmus maximus.</title>
        <authorList>
            <person name="Lien S."/>
            <person name="Martinez P."/>
        </authorList>
    </citation>
    <scope>NUCLEOTIDE SEQUENCE [LARGE SCALE GENOMIC DNA]</scope>
</reference>
<evidence type="ECO:0000256" key="5">
    <source>
        <dbReference type="ARBA" id="ARBA00022473"/>
    </source>
</evidence>
<evidence type="ECO:0000256" key="6">
    <source>
        <dbReference type="ARBA" id="ARBA00022475"/>
    </source>
</evidence>
<evidence type="ECO:0000256" key="4">
    <source>
        <dbReference type="ARBA" id="ARBA00011903"/>
    </source>
</evidence>
<evidence type="ECO:0000259" key="25">
    <source>
        <dbReference type="PROSITE" id="PS50011"/>
    </source>
</evidence>
<dbReference type="Pfam" id="PF18038">
    <property type="entry name" value="FERM_N_2"/>
    <property type="match status" value="1"/>
</dbReference>
<dbReference type="CDD" id="cd14473">
    <property type="entry name" value="FERM_B-lobe"/>
    <property type="match status" value="1"/>
</dbReference>
<evidence type="ECO:0000256" key="19">
    <source>
        <dbReference type="ARBA" id="ARBA00042078"/>
    </source>
</evidence>
<dbReference type="SUPFAM" id="SSF68993">
    <property type="entry name" value="FAT domain of focal adhesion kinase"/>
    <property type="match status" value="1"/>
</dbReference>
<accession>A0A8D3CLF1</accession>
<evidence type="ECO:0000256" key="17">
    <source>
        <dbReference type="ARBA" id="ARBA00023273"/>
    </source>
</evidence>
<dbReference type="GO" id="GO:0005524">
    <property type="term" value="F:ATP binding"/>
    <property type="evidence" value="ECO:0007669"/>
    <property type="project" value="UniProtKB-UniRule"/>
</dbReference>
<dbReference type="InterPro" id="IPR035963">
    <property type="entry name" value="FERM_2"/>
</dbReference>
<evidence type="ECO:0000256" key="12">
    <source>
        <dbReference type="ARBA" id="ARBA00022840"/>
    </source>
</evidence>
<comment type="catalytic activity">
    <reaction evidence="21">
        <text>L-tyrosyl-[protein] + ATP = O-phospho-L-tyrosyl-[protein] + ADP + H(+)</text>
        <dbReference type="Rhea" id="RHEA:10596"/>
        <dbReference type="Rhea" id="RHEA-COMP:10136"/>
        <dbReference type="Rhea" id="RHEA-COMP:20101"/>
        <dbReference type="ChEBI" id="CHEBI:15378"/>
        <dbReference type="ChEBI" id="CHEBI:30616"/>
        <dbReference type="ChEBI" id="CHEBI:46858"/>
        <dbReference type="ChEBI" id="CHEBI:61978"/>
        <dbReference type="ChEBI" id="CHEBI:456216"/>
        <dbReference type="EC" id="2.7.10.2"/>
    </reaction>
</comment>
<dbReference type="SMART" id="SM00219">
    <property type="entry name" value="TyrKc"/>
    <property type="match status" value="1"/>
</dbReference>
<dbReference type="FunFam" id="1.10.510.10:FF:000039">
    <property type="entry name" value="Focal adhesion kinase, isoform D"/>
    <property type="match status" value="1"/>
</dbReference>
<dbReference type="InterPro" id="IPR019749">
    <property type="entry name" value="Band_41_domain"/>
</dbReference>
<dbReference type="PANTHER" id="PTHR46221:SF9">
    <property type="entry name" value="NON-SPECIFIC PROTEIN-TYROSINE KINASE"/>
    <property type="match status" value="1"/>
</dbReference>
<evidence type="ECO:0000256" key="24">
    <source>
        <dbReference type="SAM" id="Phobius"/>
    </source>
</evidence>
<dbReference type="InterPro" id="IPR000299">
    <property type="entry name" value="FERM_domain"/>
</dbReference>
<dbReference type="InterPro" id="IPR020635">
    <property type="entry name" value="Tyr_kinase_cat_dom"/>
</dbReference>
<dbReference type="SUPFAM" id="SSF54236">
    <property type="entry name" value="Ubiquitin-like"/>
    <property type="match status" value="1"/>
</dbReference>
<dbReference type="Gene3D" id="3.10.20.90">
    <property type="entry name" value="Phosphatidylinositol 3-kinase Catalytic Subunit, Chain A, domain 1"/>
    <property type="match status" value="1"/>
</dbReference>
<dbReference type="PANTHER" id="PTHR46221">
    <property type="entry name" value="FERM AND PDZ DOMAIN-CONTAINING PROTEIN FAMILY MEMBER"/>
    <property type="match status" value="1"/>
</dbReference>
<feature type="domain" description="Protein kinase" evidence="25">
    <location>
        <begin position="442"/>
        <end position="700"/>
    </location>
</feature>
<dbReference type="Pfam" id="PF07714">
    <property type="entry name" value="PK_Tyr_Ser-Thr"/>
    <property type="match status" value="1"/>
</dbReference>
<keyword evidence="7" id="KW-0963">Cytoplasm</keyword>
<dbReference type="Gene3D" id="3.30.200.20">
    <property type="entry name" value="Phosphorylase Kinase, domain 1"/>
    <property type="match status" value="1"/>
</dbReference>
<dbReference type="PROSITE" id="PS50057">
    <property type="entry name" value="FERM_3"/>
    <property type="match status" value="1"/>
</dbReference>
<dbReference type="GeneTree" id="ENSGT00940000155113"/>
<dbReference type="SMART" id="SM00295">
    <property type="entry name" value="B41"/>
    <property type="match status" value="1"/>
</dbReference>
<dbReference type="SUPFAM" id="SSF50729">
    <property type="entry name" value="PH domain-like"/>
    <property type="match status" value="1"/>
</dbReference>
<dbReference type="InterPro" id="IPR049385">
    <property type="entry name" value="FAK1-like_FERM_C"/>
</dbReference>
<dbReference type="Gene3D" id="1.20.120.330">
    <property type="entry name" value="Nucleotidyltransferases domain 2"/>
    <property type="match status" value="1"/>
</dbReference>
<evidence type="ECO:0000256" key="21">
    <source>
        <dbReference type="ARBA" id="ARBA00051245"/>
    </source>
</evidence>
<keyword evidence="12 22" id="KW-0067">ATP-binding</keyword>
<keyword evidence="6" id="KW-1003">Cell membrane</keyword>
<keyword evidence="15" id="KW-0829">Tyrosine-protein kinase</keyword>
<evidence type="ECO:0000256" key="23">
    <source>
        <dbReference type="SAM" id="MobiDB-lite"/>
    </source>
</evidence>
<dbReference type="InterPro" id="IPR019748">
    <property type="entry name" value="FERM_central"/>
</dbReference>
<dbReference type="InterPro" id="IPR005189">
    <property type="entry name" value="Focal_adhesion_kin_target_dom"/>
</dbReference>
<organism evidence="27 28">
    <name type="scientific">Scophthalmus maximus</name>
    <name type="common">Turbot</name>
    <name type="synonym">Psetta maxima</name>
    <dbReference type="NCBI Taxonomy" id="52904"/>
    <lineage>
        <taxon>Eukaryota</taxon>
        <taxon>Metazoa</taxon>
        <taxon>Chordata</taxon>
        <taxon>Craniata</taxon>
        <taxon>Vertebrata</taxon>
        <taxon>Euteleostomi</taxon>
        <taxon>Actinopterygii</taxon>
        <taxon>Neopterygii</taxon>
        <taxon>Teleostei</taxon>
        <taxon>Neoteleostei</taxon>
        <taxon>Acanthomorphata</taxon>
        <taxon>Carangaria</taxon>
        <taxon>Pleuronectiformes</taxon>
        <taxon>Pleuronectoidei</taxon>
        <taxon>Scophthalmidae</taxon>
        <taxon>Scophthalmus</taxon>
    </lineage>
</organism>
<dbReference type="Pfam" id="PF21477">
    <property type="entry name" value="FERM_C_FAK1"/>
    <property type="match status" value="1"/>
</dbReference>
<dbReference type="Ensembl" id="ENSSMAT00000082600.1">
    <property type="protein sequence ID" value="ENSSMAP00000048109.1"/>
    <property type="gene ID" value="ENSSMAG00000005698.2"/>
</dbReference>
<dbReference type="FunFam" id="3.10.20.90:FF:000021">
    <property type="entry name" value="focal adhesion kinase 1 isoform X1"/>
    <property type="match status" value="1"/>
</dbReference>
<dbReference type="GO" id="GO:0004715">
    <property type="term" value="F:non-membrane spanning protein tyrosine kinase activity"/>
    <property type="evidence" value="ECO:0007669"/>
    <property type="project" value="UniProtKB-EC"/>
</dbReference>
<dbReference type="Gene3D" id="1.20.80.10">
    <property type="match status" value="1"/>
</dbReference>
<dbReference type="InterPro" id="IPR036137">
    <property type="entry name" value="Focal_adhe_kin_target_dom_sf"/>
</dbReference>
<dbReference type="Proteomes" id="UP000694558">
    <property type="component" value="Chromosome 22"/>
</dbReference>
<dbReference type="Gene3D" id="1.10.510.10">
    <property type="entry name" value="Transferase(Phosphotransferase) domain 1"/>
    <property type="match status" value="1"/>
</dbReference>
<dbReference type="InterPro" id="IPR029071">
    <property type="entry name" value="Ubiquitin-like_domsf"/>
</dbReference>
<dbReference type="GO" id="GO:0008284">
    <property type="term" value="P:positive regulation of cell population proliferation"/>
    <property type="evidence" value="ECO:0007669"/>
    <property type="project" value="UniProtKB-ARBA"/>
</dbReference>
<dbReference type="SUPFAM" id="SSF47031">
    <property type="entry name" value="Second domain of FERM"/>
    <property type="match status" value="1"/>
</dbReference>
<dbReference type="PROSITE" id="PS00107">
    <property type="entry name" value="PROTEIN_KINASE_ATP"/>
    <property type="match status" value="1"/>
</dbReference>
<evidence type="ECO:0000256" key="20">
    <source>
        <dbReference type="ARBA" id="ARBA00043012"/>
    </source>
</evidence>
<evidence type="ECO:0000256" key="9">
    <source>
        <dbReference type="ARBA" id="ARBA00022679"/>
    </source>
</evidence>
<keyword evidence="5" id="KW-0217">Developmental protein</keyword>
<dbReference type="InterPro" id="IPR017441">
    <property type="entry name" value="Protein_kinase_ATP_BS"/>
</dbReference>
<keyword evidence="16" id="KW-0206">Cytoskeleton</keyword>
<keyword evidence="9" id="KW-0808">Transferase</keyword>
<keyword evidence="24" id="KW-1133">Transmembrane helix</keyword>
<evidence type="ECO:0000313" key="27">
    <source>
        <dbReference type="Ensembl" id="ENSSMAP00000048109.1"/>
    </source>
</evidence>